<evidence type="ECO:0000256" key="1">
    <source>
        <dbReference type="ARBA" id="ARBA00001933"/>
    </source>
</evidence>
<dbReference type="AlphaFoldDB" id="A0A1M5LTJ0"/>
<dbReference type="InterPro" id="IPR018300">
    <property type="entry name" value="Aminotrans_IV_CS"/>
</dbReference>
<dbReference type="SUPFAM" id="SSF56752">
    <property type="entry name" value="D-aminoacid aminotransferase-like PLP-dependent enzymes"/>
    <property type="match status" value="1"/>
</dbReference>
<dbReference type="PROSITE" id="PS00770">
    <property type="entry name" value="AA_TRANSFER_CLASS_4"/>
    <property type="match status" value="1"/>
</dbReference>
<evidence type="ECO:0000256" key="18">
    <source>
        <dbReference type="RuleBase" id="RU004517"/>
    </source>
</evidence>
<feature type="region of interest" description="Disordered" evidence="20">
    <location>
        <begin position="1"/>
        <end position="22"/>
    </location>
</feature>
<evidence type="ECO:0000256" key="14">
    <source>
        <dbReference type="ARBA" id="ARBA00049229"/>
    </source>
</evidence>
<comment type="catalytic activity">
    <reaction evidence="13 18">
        <text>L-isoleucine + 2-oxoglutarate = (S)-3-methyl-2-oxopentanoate + L-glutamate</text>
        <dbReference type="Rhea" id="RHEA:24801"/>
        <dbReference type="ChEBI" id="CHEBI:16810"/>
        <dbReference type="ChEBI" id="CHEBI:29985"/>
        <dbReference type="ChEBI" id="CHEBI:35146"/>
        <dbReference type="ChEBI" id="CHEBI:58045"/>
        <dbReference type="EC" id="2.6.1.42"/>
    </reaction>
</comment>
<keyword evidence="11 18" id="KW-0100">Branched-chain amino acid biosynthesis</keyword>
<dbReference type="GO" id="GO:0052655">
    <property type="term" value="F:L-valine-2-oxoglutarate transaminase activity"/>
    <property type="evidence" value="ECO:0007669"/>
    <property type="project" value="RHEA"/>
</dbReference>
<evidence type="ECO:0000256" key="6">
    <source>
        <dbReference type="ARBA" id="ARBA00009320"/>
    </source>
</evidence>
<organism evidence="21 22">
    <name type="scientific">Bradyrhizobium erythrophlei</name>
    <dbReference type="NCBI Taxonomy" id="1437360"/>
    <lineage>
        <taxon>Bacteria</taxon>
        <taxon>Pseudomonadati</taxon>
        <taxon>Pseudomonadota</taxon>
        <taxon>Alphaproteobacteria</taxon>
        <taxon>Hyphomicrobiales</taxon>
        <taxon>Nitrobacteraceae</taxon>
        <taxon>Bradyrhizobium</taxon>
    </lineage>
</organism>
<evidence type="ECO:0000256" key="4">
    <source>
        <dbReference type="ARBA" id="ARBA00004931"/>
    </source>
</evidence>
<evidence type="ECO:0000256" key="17">
    <source>
        <dbReference type="RuleBase" id="RU004516"/>
    </source>
</evidence>
<dbReference type="UniPathway" id="UPA00049">
    <property type="reaction ID" value="UER00062"/>
</dbReference>
<comment type="pathway">
    <text evidence="4 19">Amino-acid biosynthesis; L-valine biosynthesis; L-valine from pyruvate: step 4/4.</text>
</comment>
<reference evidence="21 22" key="1">
    <citation type="submission" date="2016-11" db="EMBL/GenBank/DDBJ databases">
        <authorList>
            <person name="Jaros S."/>
            <person name="Januszkiewicz K."/>
            <person name="Wedrychowicz H."/>
        </authorList>
    </citation>
    <scope>NUCLEOTIDE SEQUENCE [LARGE SCALE GENOMIC DNA]</scope>
    <source>
        <strain evidence="21 22">GAS242</strain>
    </source>
</reference>
<comment type="function">
    <text evidence="2">Acts on leucine, isoleucine and valine.</text>
</comment>
<dbReference type="Gene3D" id="3.30.470.10">
    <property type="match status" value="1"/>
</dbReference>
<dbReference type="UniPathway" id="UPA00047">
    <property type="reaction ID" value="UER00058"/>
</dbReference>
<dbReference type="GO" id="GO:0009099">
    <property type="term" value="P:L-valine biosynthetic process"/>
    <property type="evidence" value="ECO:0007669"/>
    <property type="project" value="UniProtKB-UniPathway"/>
</dbReference>
<dbReference type="InterPro" id="IPR033939">
    <property type="entry name" value="BCAT_family"/>
</dbReference>
<dbReference type="Pfam" id="PF01063">
    <property type="entry name" value="Aminotran_4"/>
    <property type="match status" value="1"/>
</dbReference>
<dbReference type="GO" id="GO:0052656">
    <property type="term" value="F:L-isoleucine-2-oxoglutarate transaminase activity"/>
    <property type="evidence" value="ECO:0007669"/>
    <property type="project" value="RHEA"/>
</dbReference>
<dbReference type="PANTHER" id="PTHR11825">
    <property type="entry name" value="SUBGROUP IIII AMINOTRANSFERASE"/>
    <property type="match status" value="1"/>
</dbReference>
<dbReference type="EC" id="2.6.1.42" evidence="18"/>
<dbReference type="InterPro" id="IPR001544">
    <property type="entry name" value="Aminotrans_IV"/>
</dbReference>
<evidence type="ECO:0000256" key="19">
    <source>
        <dbReference type="RuleBase" id="RU004519"/>
    </source>
</evidence>
<evidence type="ECO:0000256" key="3">
    <source>
        <dbReference type="ARBA" id="ARBA00004824"/>
    </source>
</evidence>
<evidence type="ECO:0000256" key="8">
    <source>
        <dbReference type="ARBA" id="ARBA00022605"/>
    </source>
</evidence>
<dbReference type="Gene3D" id="3.20.10.10">
    <property type="entry name" value="D-amino Acid Aminotransferase, subunit A, domain 2"/>
    <property type="match status" value="1"/>
</dbReference>
<dbReference type="UniPathway" id="UPA00048">
    <property type="reaction ID" value="UER00073"/>
</dbReference>
<proteinExistence type="inferred from homology"/>
<evidence type="ECO:0000256" key="10">
    <source>
        <dbReference type="ARBA" id="ARBA00022898"/>
    </source>
</evidence>
<dbReference type="PANTHER" id="PTHR11825:SF44">
    <property type="entry name" value="BRANCHED-CHAIN-AMINO-ACID AMINOTRANSFERASE"/>
    <property type="match status" value="1"/>
</dbReference>
<accession>A0A1M5LTJ0</accession>
<dbReference type="GO" id="GO:0009098">
    <property type="term" value="P:L-leucine biosynthetic process"/>
    <property type="evidence" value="ECO:0007669"/>
    <property type="project" value="UniProtKB-UniPathway"/>
</dbReference>
<evidence type="ECO:0000256" key="5">
    <source>
        <dbReference type="ARBA" id="ARBA00005072"/>
    </source>
</evidence>
<evidence type="ECO:0000256" key="7">
    <source>
        <dbReference type="ARBA" id="ARBA00022576"/>
    </source>
</evidence>
<comment type="cofactor">
    <cofactor evidence="1 17">
        <name>pyridoxal 5'-phosphate</name>
        <dbReference type="ChEBI" id="CHEBI:597326"/>
    </cofactor>
</comment>
<keyword evidence="7 18" id="KW-0032">Aminotransferase</keyword>
<evidence type="ECO:0000256" key="16">
    <source>
        <dbReference type="RuleBase" id="RU004106"/>
    </source>
</evidence>
<protein>
    <recommendedName>
        <fullName evidence="18">Branched-chain-amino-acid aminotransferase</fullName>
        <ecNumber evidence="18">2.6.1.42</ecNumber>
    </recommendedName>
</protein>
<dbReference type="InterPro" id="IPR036038">
    <property type="entry name" value="Aminotransferase-like"/>
</dbReference>
<sequence>MAVSIEQARRDRPAPDIAPVPTAGSRGMSLKFEIQPAANPTSEQERAARLVDPGFGRIFTDHMAVVRYNQAKGWHGARVESRANFPLDPAAAVLHYAQEIFEGLKAYKRDDGGVNLFRPDANARRFWSSAERMAMAPLPEAVFIDAVEELVRLERAWVPGGEGSLYLRPFMIASEIFLGVKPSAEYIFAVIASPVGSYFKGGPAPVSIWVSENYTRAAIGGTGAVKCGGNYAASLRAQAEAIEHGCDQVVFLDAVERRYIEELGGMNVFFVFDDGSLSTPPLGTILPGITRDSIIALAKDSGTPVREEPYTIEQWRADAASGKLKEAFACGTAAVISPIGKVCSASGDFLISGGAAGPVAMGFRKKLVDIQYGRAPDPHDWIRKVL</sequence>
<name>A0A1M5LTJ0_9BRAD</name>
<keyword evidence="9 18" id="KW-0808">Transferase</keyword>
<comment type="similarity">
    <text evidence="6 16">Belongs to the class-IV pyridoxal-phosphate-dependent aminotransferase family.</text>
</comment>
<keyword evidence="8 18" id="KW-0028">Amino-acid biosynthesis</keyword>
<evidence type="ECO:0000256" key="13">
    <source>
        <dbReference type="ARBA" id="ARBA00048798"/>
    </source>
</evidence>
<evidence type="ECO:0000256" key="20">
    <source>
        <dbReference type="SAM" id="MobiDB-lite"/>
    </source>
</evidence>
<evidence type="ECO:0000256" key="12">
    <source>
        <dbReference type="ARBA" id="ARBA00048212"/>
    </source>
</evidence>
<evidence type="ECO:0000313" key="21">
    <source>
        <dbReference type="EMBL" id="SHG68397.1"/>
    </source>
</evidence>
<keyword evidence="10 17" id="KW-0663">Pyridoxal phosphate</keyword>
<evidence type="ECO:0000313" key="22">
    <source>
        <dbReference type="Proteomes" id="UP000190675"/>
    </source>
</evidence>
<dbReference type="InterPro" id="IPR043132">
    <property type="entry name" value="BCAT-like_C"/>
</dbReference>
<dbReference type="GO" id="GO:0009097">
    <property type="term" value="P:isoleucine biosynthetic process"/>
    <property type="evidence" value="ECO:0007669"/>
    <property type="project" value="UniProtKB-UniPathway"/>
</dbReference>
<comment type="catalytic activity">
    <reaction evidence="12 18">
        <text>L-valine + 2-oxoglutarate = 3-methyl-2-oxobutanoate + L-glutamate</text>
        <dbReference type="Rhea" id="RHEA:24813"/>
        <dbReference type="ChEBI" id="CHEBI:11851"/>
        <dbReference type="ChEBI" id="CHEBI:16810"/>
        <dbReference type="ChEBI" id="CHEBI:29985"/>
        <dbReference type="ChEBI" id="CHEBI:57762"/>
        <dbReference type="EC" id="2.6.1.42"/>
    </reaction>
</comment>
<feature type="modified residue" description="N6-(pyridoxal phosphate)lysine" evidence="15">
    <location>
        <position position="226"/>
    </location>
</feature>
<dbReference type="InterPro" id="IPR005786">
    <property type="entry name" value="B_amino_transII"/>
</dbReference>
<dbReference type="GO" id="GO:0052654">
    <property type="term" value="F:L-leucine-2-oxoglutarate transaminase activity"/>
    <property type="evidence" value="ECO:0007669"/>
    <property type="project" value="RHEA"/>
</dbReference>
<comment type="pathway">
    <text evidence="3 19">Amino-acid biosynthesis; L-isoleucine biosynthesis; L-isoleucine from 2-oxobutanoate: step 4/4.</text>
</comment>
<dbReference type="NCBIfam" id="TIGR01123">
    <property type="entry name" value="ilvE_II"/>
    <property type="match status" value="1"/>
</dbReference>
<evidence type="ECO:0000256" key="9">
    <source>
        <dbReference type="ARBA" id="ARBA00022679"/>
    </source>
</evidence>
<dbReference type="PIRSF" id="PIRSF006468">
    <property type="entry name" value="BCAT1"/>
    <property type="match status" value="1"/>
</dbReference>
<gene>
    <name evidence="21" type="ORF">SAMN05444169_3655</name>
</gene>
<comment type="catalytic activity">
    <reaction evidence="14 18">
        <text>L-leucine + 2-oxoglutarate = 4-methyl-2-oxopentanoate + L-glutamate</text>
        <dbReference type="Rhea" id="RHEA:18321"/>
        <dbReference type="ChEBI" id="CHEBI:16810"/>
        <dbReference type="ChEBI" id="CHEBI:17865"/>
        <dbReference type="ChEBI" id="CHEBI:29985"/>
        <dbReference type="ChEBI" id="CHEBI:57427"/>
        <dbReference type="EC" id="2.6.1.42"/>
    </reaction>
</comment>
<dbReference type="CDD" id="cd01557">
    <property type="entry name" value="BCAT_beta_family"/>
    <property type="match status" value="1"/>
</dbReference>
<evidence type="ECO:0000256" key="15">
    <source>
        <dbReference type="PIRSR" id="PIRSR006468-1"/>
    </source>
</evidence>
<dbReference type="EMBL" id="LT670818">
    <property type="protein sequence ID" value="SHG68397.1"/>
    <property type="molecule type" value="Genomic_DNA"/>
</dbReference>
<dbReference type="InterPro" id="IPR043131">
    <property type="entry name" value="BCAT-like_N"/>
</dbReference>
<dbReference type="NCBIfam" id="NF009897">
    <property type="entry name" value="PRK13357.1"/>
    <property type="match status" value="1"/>
</dbReference>
<dbReference type="Proteomes" id="UP000190675">
    <property type="component" value="Chromosome I"/>
</dbReference>
<evidence type="ECO:0000256" key="2">
    <source>
        <dbReference type="ARBA" id="ARBA00003109"/>
    </source>
</evidence>
<evidence type="ECO:0000256" key="11">
    <source>
        <dbReference type="ARBA" id="ARBA00023304"/>
    </source>
</evidence>
<comment type="pathway">
    <text evidence="5 19">Amino-acid biosynthesis; L-leucine biosynthesis; L-leucine from 3-methyl-2-oxobutanoate: step 4/4.</text>
</comment>